<evidence type="ECO:0000256" key="12">
    <source>
        <dbReference type="ARBA" id="ARBA00023170"/>
    </source>
</evidence>
<dbReference type="PANTHER" id="PTHR32552:SF68">
    <property type="entry name" value="FERRICHROME OUTER MEMBRANE TRANSPORTER_PHAGE RECEPTOR"/>
    <property type="match status" value="1"/>
</dbReference>
<keyword evidence="4 14" id="KW-1134">Transmembrane beta strand</keyword>
<organism evidence="19 20">
    <name type="scientific">Lacibacter sediminis</name>
    <dbReference type="NCBI Taxonomy" id="2760713"/>
    <lineage>
        <taxon>Bacteria</taxon>
        <taxon>Pseudomonadati</taxon>
        <taxon>Bacteroidota</taxon>
        <taxon>Chitinophagia</taxon>
        <taxon>Chitinophagales</taxon>
        <taxon>Chitinophagaceae</taxon>
        <taxon>Lacibacter</taxon>
    </lineage>
</organism>
<comment type="similarity">
    <text evidence="2 14 15">Belongs to the TonB-dependent receptor family.</text>
</comment>
<dbReference type="Pfam" id="PF13715">
    <property type="entry name" value="CarbopepD_reg_2"/>
    <property type="match status" value="1"/>
</dbReference>
<reference evidence="20" key="1">
    <citation type="submission" date="2020-08" db="EMBL/GenBank/DDBJ databases">
        <title>Lacibacter sp. S13-6-6 genome sequencing.</title>
        <authorList>
            <person name="Jin L."/>
        </authorList>
    </citation>
    <scope>NUCLEOTIDE SEQUENCE [LARGE SCALE GENOMIC DNA]</scope>
    <source>
        <strain evidence="20">S13-6-6</strain>
    </source>
</reference>
<dbReference type="InterPro" id="IPR000531">
    <property type="entry name" value="Beta-barrel_TonB"/>
</dbReference>
<name>A0A7G5XF31_9BACT</name>
<keyword evidence="9" id="KW-0406">Ion transport</keyword>
<accession>A0A7G5XF31</accession>
<keyword evidence="13 14" id="KW-0998">Cell outer membrane</keyword>
<dbReference type="SUPFAM" id="SSF49452">
    <property type="entry name" value="Starch-binding domain-like"/>
    <property type="match status" value="1"/>
</dbReference>
<dbReference type="GO" id="GO:0015891">
    <property type="term" value="P:siderophore transport"/>
    <property type="evidence" value="ECO:0007669"/>
    <property type="project" value="InterPro"/>
</dbReference>
<evidence type="ECO:0000256" key="7">
    <source>
        <dbReference type="ARBA" id="ARBA00022729"/>
    </source>
</evidence>
<dbReference type="Gene3D" id="2.40.170.20">
    <property type="entry name" value="TonB-dependent receptor, beta-barrel domain"/>
    <property type="match status" value="1"/>
</dbReference>
<feature type="domain" description="TonB-dependent receptor plug" evidence="18">
    <location>
        <begin position="154"/>
        <end position="252"/>
    </location>
</feature>
<dbReference type="GO" id="GO:0030246">
    <property type="term" value="F:carbohydrate binding"/>
    <property type="evidence" value="ECO:0007669"/>
    <property type="project" value="InterPro"/>
</dbReference>
<evidence type="ECO:0000256" key="1">
    <source>
        <dbReference type="ARBA" id="ARBA00004571"/>
    </source>
</evidence>
<keyword evidence="10 15" id="KW-0798">TonB box</keyword>
<dbReference type="Pfam" id="PF00593">
    <property type="entry name" value="TonB_dep_Rec_b-barrel"/>
    <property type="match status" value="1"/>
</dbReference>
<dbReference type="Proteomes" id="UP000515344">
    <property type="component" value="Chromosome"/>
</dbReference>
<dbReference type="InterPro" id="IPR039426">
    <property type="entry name" value="TonB-dep_rcpt-like"/>
</dbReference>
<dbReference type="GO" id="GO:0038023">
    <property type="term" value="F:signaling receptor activity"/>
    <property type="evidence" value="ECO:0007669"/>
    <property type="project" value="InterPro"/>
</dbReference>
<dbReference type="InterPro" id="IPR010105">
    <property type="entry name" value="TonB_sidphr_rcpt"/>
</dbReference>
<keyword evidence="11 14" id="KW-0472">Membrane</keyword>
<dbReference type="InterPro" id="IPR013784">
    <property type="entry name" value="Carb-bd-like_fold"/>
</dbReference>
<keyword evidence="20" id="KW-1185">Reference proteome</keyword>
<evidence type="ECO:0000256" key="15">
    <source>
        <dbReference type="RuleBase" id="RU003357"/>
    </source>
</evidence>
<dbReference type="PANTHER" id="PTHR32552">
    <property type="entry name" value="FERRICHROME IRON RECEPTOR-RELATED"/>
    <property type="match status" value="1"/>
</dbReference>
<dbReference type="PROSITE" id="PS52016">
    <property type="entry name" value="TONB_DEPENDENT_REC_3"/>
    <property type="match status" value="1"/>
</dbReference>
<evidence type="ECO:0000256" key="11">
    <source>
        <dbReference type="ARBA" id="ARBA00023136"/>
    </source>
</evidence>
<sequence>MERKSRTKLIILFTLLTSTIFAQQGFNGSSATSQQNVNANPVPAQQSIKGVVTTVDGKAAEHVSIFLKEINKGAVSLEDGSFRISNVPVGEYTIVASFTGLQTIEKKIKVSENEVLTTNFVLIENAKELNEIVIAYFRGVNDKATVFGKSLIKPMDLPQAIATVSEVVIKDQQAQRLSDVVRNVNGVYLGTTRASTQESFFARGYGFSSTNMFKNGSRVNSAAMPEVSSLESVEILKGSAAILYGNVAPGGVLNMVTKKPKFMFGGEVSLRAGSFNLWKPVFDIYAPINKHIAYRVNGTFESANSYRDQVSSTRYYVNPSLLFKLSSKTELIIEGDYLKHDFTPDFGIGSLGNTVIPDVPRSRFMGTNWQYNITQQATTSATVRHAFNNNWQLGTVVSYQQFDRDYYSVERIQAKVNGDWGRPLGRVDTREKYFTGQVNLNGKFKTGTVEHTLLAGVDADNYLTETYNYDIQGKIYDSINILDPNKFVRRTDIPVATRVTFVQTPVNRVGAYVQDLISITEKIKLLAGIRWSLQESSPATTTYLAKDSIAKGKIKADKAFSPRIGLVYRMKPNVSFFVSYSNSFSVNTGLDIYNNVLPPSIIDQYELGIKNILLKGKLTVNVTAYKIVNNNLAQTAQFDQNGNPNNNSNLKELTGQTTSNGIELDVTANPMKGFSVMAGYSFNDMRYTKTPDKVGSYVEGDRLVSTPAHTANASAFYTISKGKLNGLKFGTSVFYVGDRFGGWNNTIGQAQNYSRLIPVEGFTTVDVTAGYTIKRFSLLAKVSNLTNALNYYVHENYSINPIAPRQFVATVAYKF</sequence>
<dbReference type="InterPro" id="IPR036942">
    <property type="entry name" value="Beta-barrel_TonB_sf"/>
</dbReference>
<protein>
    <submittedName>
        <fullName evidence="19">TonB-dependent receptor</fullName>
    </submittedName>
</protein>
<dbReference type="AlphaFoldDB" id="A0A7G5XF31"/>
<evidence type="ECO:0000256" key="14">
    <source>
        <dbReference type="PROSITE-ProRule" id="PRU01360"/>
    </source>
</evidence>
<evidence type="ECO:0000256" key="16">
    <source>
        <dbReference type="SAM" id="SignalP"/>
    </source>
</evidence>
<feature type="chain" id="PRO_5028948225" evidence="16">
    <location>
        <begin position="23"/>
        <end position="815"/>
    </location>
</feature>
<evidence type="ECO:0000259" key="17">
    <source>
        <dbReference type="Pfam" id="PF00593"/>
    </source>
</evidence>
<dbReference type="GO" id="GO:0009279">
    <property type="term" value="C:cell outer membrane"/>
    <property type="evidence" value="ECO:0007669"/>
    <property type="project" value="UniProtKB-SubCell"/>
</dbReference>
<evidence type="ECO:0000313" key="19">
    <source>
        <dbReference type="EMBL" id="QNA44084.1"/>
    </source>
</evidence>
<dbReference type="EMBL" id="CP060007">
    <property type="protein sequence ID" value="QNA44084.1"/>
    <property type="molecule type" value="Genomic_DNA"/>
</dbReference>
<evidence type="ECO:0000256" key="10">
    <source>
        <dbReference type="ARBA" id="ARBA00023077"/>
    </source>
</evidence>
<evidence type="ECO:0000256" key="13">
    <source>
        <dbReference type="ARBA" id="ARBA00023237"/>
    </source>
</evidence>
<keyword evidence="5" id="KW-0410">Iron transport</keyword>
<comment type="subcellular location">
    <subcellularLocation>
        <location evidence="1 14">Cell outer membrane</location>
        <topology evidence="1 14">Multi-pass membrane protein</topology>
    </subcellularLocation>
</comment>
<dbReference type="InterPro" id="IPR037066">
    <property type="entry name" value="Plug_dom_sf"/>
</dbReference>
<dbReference type="KEGG" id="lacs:H4075_18720"/>
<feature type="signal peptide" evidence="16">
    <location>
        <begin position="1"/>
        <end position="22"/>
    </location>
</feature>
<evidence type="ECO:0000256" key="5">
    <source>
        <dbReference type="ARBA" id="ARBA00022496"/>
    </source>
</evidence>
<dbReference type="SUPFAM" id="SSF56935">
    <property type="entry name" value="Porins"/>
    <property type="match status" value="1"/>
</dbReference>
<dbReference type="Gene3D" id="2.170.130.10">
    <property type="entry name" value="TonB-dependent receptor, plug domain"/>
    <property type="match status" value="1"/>
</dbReference>
<keyword evidence="3 14" id="KW-0813">Transport</keyword>
<dbReference type="GO" id="GO:0015344">
    <property type="term" value="F:siderophore uptake transmembrane transporter activity"/>
    <property type="evidence" value="ECO:0007669"/>
    <property type="project" value="TreeGrafter"/>
</dbReference>
<evidence type="ECO:0000313" key="20">
    <source>
        <dbReference type="Proteomes" id="UP000515344"/>
    </source>
</evidence>
<evidence type="ECO:0000256" key="9">
    <source>
        <dbReference type="ARBA" id="ARBA00023065"/>
    </source>
</evidence>
<evidence type="ECO:0000256" key="6">
    <source>
        <dbReference type="ARBA" id="ARBA00022692"/>
    </source>
</evidence>
<gene>
    <name evidence="19" type="ORF">H4075_18720</name>
</gene>
<dbReference type="RefSeq" id="WP_182802346.1">
    <property type="nucleotide sequence ID" value="NZ_CP060007.1"/>
</dbReference>
<keyword evidence="6 14" id="KW-0812">Transmembrane</keyword>
<evidence type="ECO:0000259" key="18">
    <source>
        <dbReference type="Pfam" id="PF07715"/>
    </source>
</evidence>
<dbReference type="InterPro" id="IPR012910">
    <property type="entry name" value="Plug_dom"/>
</dbReference>
<keyword evidence="12 19" id="KW-0675">Receptor</keyword>
<feature type="domain" description="TonB-dependent receptor-like beta-barrel" evidence="17">
    <location>
        <begin position="326"/>
        <end position="785"/>
    </location>
</feature>
<evidence type="ECO:0000256" key="3">
    <source>
        <dbReference type="ARBA" id="ARBA00022448"/>
    </source>
</evidence>
<keyword evidence="7 16" id="KW-0732">Signal</keyword>
<dbReference type="Pfam" id="PF07715">
    <property type="entry name" value="Plug"/>
    <property type="match status" value="1"/>
</dbReference>
<dbReference type="CDD" id="cd01347">
    <property type="entry name" value="ligand_gated_channel"/>
    <property type="match status" value="1"/>
</dbReference>
<evidence type="ECO:0000256" key="4">
    <source>
        <dbReference type="ARBA" id="ARBA00022452"/>
    </source>
</evidence>
<evidence type="ECO:0000256" key="2">
    <source>
        <dbReference type="ARBA" id="ARBA00009810"/>
    </source>
</evidence>
<dbReference type="NCBIfam" id="TIGR01783">
    <property type="entry name" value="TonB-siderophor"/>
    <property type="match status" value="1"/>
</dbReference>
<keyword evidence="8" id="KW-0408">Iron</keyword>
<proteinExistence type="inferred from homology"/>
<evidence type="ECO:0000256" key="8">
    <source>
        <dbReference type="ARBA" id="ARBA00023004"/>
    </source>
</evidence>
<dbReference type="Gene3D" id="2.60.40.1120">
    <property type="entry name" value="Carboxypeptidase-like, regulatory domain"/>
    <property type="match status" value="1"/>
</dbReference>